<dbReference type="PANTHER" id="PTHR43163:SF3">
    <property type="entry name" value="PEPTIDE ABC TRANSPORTER PERMEASE PROTEIN"/>
    <property type="match status" value="1"/>
</dbReference>
<organism evidence="9 10">
    <name type="scientific">Microbacterium koreense</name>
    <dbReference type="NCBI Taxonomy" id="323761"/>
    <lineage>
        <taxon>Bacteria</taxon>
        <taxon>Bacillati</taxon>
        <taxon>Actinomycetota</taxon>
        <taxon>Actinomycetes</taxon>
        <taxon>Micrococcales</taxon>
        <taxon>Microbacteriaceae</taxon>
        <taxon>Microbacterium</taxon>
    </lineage>
</organism>
<comment type="caution">
    <text evidence="9">The sequence shown here is derived from an EMBL/GenBank/DDBJ whole genome shotgun (WGS) entry which is preliminary data.</text>
</comment>
<gene>
    <name evidence="9" type="ORF">ACFQZV_13080</name>
</gene>
<feature type="transmembrane region" description="Helical" evidence="7">
    <location>
        <begin position="114"/>
        <end position="139"/>
    </location>
</feature>
<feature type="transmembrane region" description="Helical" evidence="7">
    <location>
        <begin position="298"/>
        <end position="320"/>
    </location>
</feature>
<dbReference type="InterPro" id="IPR000515">
    <property type="entry name" value="MetI-like"/>
</dbReference>
<dbReference type="CDD" id="cd06261">
    <property type="entry name" value="TM_PBP2"/>
    <property type="match status" value="1"/>
</dbReference>
<feature type="transmembrane region" description="Helical" evidence="7">
    <location>
        <begin position="248"/>
        <end position="270"/>
    </location>
</feature>
<keyword evidence="5 7" id="KW-1133">Transmembrane helix</keyword>
<feature type="transmembrane region" description="Helical" evidence="7">
    <location>
        <begin position="151"/>
        <end position="172"/>
    </location>
</feature>
<keyword evidence="10" id="KW-1185">Reference proteome</keyword>
<evidence type="ECO:0000313" key="10">
    <source>
        <dbReference type="Proteomes" id="UP001597042"/>
    </source>
</evidence>
<evidence type="ECO:0000256" key="3">
    <source>
        <dbReference type="ARBA" id="ARBA00022475"/>
    </source>
</evidence>
<feature type="transmembrane region" description="Helical" evidence="7">
    <location>
        <begin position="21"/>
        <end position="46"/>
    </location>
</feature>
<comment type="subcellular location">
    <subcellularLocation>
        <location evidence="1 7">Cell membrane</location>
        <topology evidence="1 7">Multi-pass membrane protein</topology>
    </subcellularLocation>
</comment>
<dbReference type="PANTHER" id="PTHR43163">
    <property type="entry name" value="DIPEPTIDE TRANSPORT SYSTEM PERMEASE PROTEIN DPPB-RELATED"/>
    <property type="match status" value="1"/>
</dbReference>
<evidence type="ECO:0000256" key="1">
    <source>
        <dbReference type="ARBA" id="ARBA00004651"/>
    </source>
</evidence>
<feature type="transmembrane region" description="Helical" evidence="7">
    <location>
        <begin position="192"/>
        <end position="211"/>
    </location>
</feature>
<dbReference type="Gene3D" id="1.10.3720.10">
    <property type="entry name" value="MetI-like"/>
    <property type="match status" value="1"/>
</dbReference>
<dbReference type="Pfam" id="PF19300">
    <property type="entry name" value="BPD_transp_1_N"/>
    <property type="match status" value="1"/>
</dbReference>
<evidence type="ECO:0000256" key="2">
    <source>
        <dbReference type="ARBA" id="ARBA00022448"/>
    </source>
</evidence>
<keyword evidence="6 7" id="KW-0472">Membrane</keyword>
<feature type="domain" description="ABC transmembrane type-1" evidence="8">
    <location>
        <begin position="112"/>
        <end position="313"/>
    </location>
</feature>
<dbReference type="Proteomes" id="UP001597042">
    <property type="component" value="Unassembled WGS sequence"/>
</dbReference>
<accession>A0ABW2ZUE2</accession>
<evidence type="ECO:0000313" key="9">
    <source>
        <dbReference type="EMBL" id="MFD0782230.1"/>
    </source>
</evidence>
<dbReference type="InterPro" id="IPR035906">
    <property type="entry name" value="MetI-like_sf"/>
</dbReference>
<evidence type="ECO:0000256" key="7">
    <source>
        <dbReference type="RuleBase" id="RU363032"/>
    </source>
</evidence>
<dbReference type="SUPFAM" id="SSF161098">
    <property type="entry name" value="MetI-like"/>
    <property type="match status" value="1"/>
</dbReference>
<keyword evidence="2 7" id="KW-0813">Transport</keyword>
<keyword evidence="4 7" id="KW-0812">Transmembrane</keyword>
<dbReference type="RefSeq" id="WP_378752434.1">
    <property type="nucleotide sequence ID" value="NZ_JBHSSV010000009.1"/>
</dbReference>
<evidence type="ECO:0000256" key="5">
    <source>
        <dbReference type="ARBA" id="ARBA00022989"/>
    </source>
</evidence>
<evidence type="ECO:0000256" key="4">
    <source>
        <dbReference type="ARBA" id="ARBA00022692"/>
    </source>
</evidence>
<comment type="similarity">
    <text evidence="7">Belongs to the binding-protein-dependent transport system permease family.</text>
</comment>
<sequence length="332" mass="35233">MTQTTALRVRASRARSLGGLLAVRVLGALAVLLVLSVLIFSLMYLAPGDIVKNLLGNRPTSPEAVAAIREQYNLDDPAWMQYLKWLGAFVTGDLGQSIRLQVPVADAIASRVGITMLLCGLAFIIALVVAIPLGVHSAVRAGGWTDRTGNVLAVVGLSAPTFAIGLLLLYVFAYYLRIFPVYGAGDGGLDTLWHLILPAVTLALGLGAIIVKLTRTAMLRELETDYVTSARARGIRESQVRRIALRNAAIPIVTGASLVLTFLVGGTVLAETTYALPGLGTLLQDSVLFKDIAVVQSLTLLVAVVIAVIALLADLAYLMLDPRIRRSGGRVA</sequence>
<evidence type="ECO:0000256" key="6">
    <source>
        <dbReference type="ARBA" id="ARBA00023136"/>
    </source>
</evidence>
<name>A0ABW2ZUE2_9MICO</name>
<dbReference type="EMBL" id="JBHTIM010000001">
    <property type="protein sequence ID" value="MFD0782230.1"/>
    <property type="molecule type" value="Genomic_DNA"/>
</dbReference>
<keyword evidence="3" id="KW-1003">Cell membrane</keyword>
<dbReference type="InterPro" id="IPR045621">
    <property type="entry name" value="BPD_transp_1_N"/>
</dbReference>
<proteinExistence type="inferred from homology"/>
<dbReference type="PROSITE" id="PS50928">
    <property type="entry name" value="ABC_TM1"/>
    <property type="match status" value="1"/>
</dbReference>
<evidence type="ECO:0000259" key="8">
    <source>
        <dbReference type="PROSITE" id="PS50928"/>
    </source>
</evidence>
<protein>
    <submittedName>
        <fullName evidence="9">ABC transporter permease</fullName>
    </submittedName>
</protein>
<dbReference type="Pfam" id="PF00528">
    <property type="entry name" value="BPD_transp_1"/>
    <property type="match status" value="1"/>
</dbReference>
<reference evidence="10" key="1">
    <citation type="journal article" date="2019" name="Int. J. Syst. Evol. Microbiol.">
        <title>The Global Catalogue of Microorganisms (GCM) 10K type strain sequencing project: providing services to taxonomists for standard genome sequencing and annotation.</title>
        <authorList>
            <consortium name="The Broad Institute Genomics Platform"/>
            <consortium name="The Broad Institute Genome Sequencing Center for Infectious Disease"/>
            <person name="Wu L."/>
            <person name="Ma J."/>
        </authorList>
    </citation>
    <scope>NUCLEOTIDE SEQUENCE [LARGE SCALE GENOMIC DNA]</scope>
    <source>
        <strain evidence="10">CCUG 50754</strain>
    </source>
</reference>